<evidence type="ECO:0000313" key="2">
    <source>
        <dbReference type="Proteomes" id="UP000003688"/>
    </source>
</evidence>
<dbReference type="EMBL" id="ABOX02000060">
    <property type="protein sequence ID" value="EEF57663.1"/>
    <property type="molecule type" value="Genomic_DNA"/>
</dbReference>
<proteinExistence type="predicted"/>
<dbReference type="RefSeq" id="WP_007418285.1">
    <property type="nucleotide sequence ID" value="NZ_ABOX02000060.1"/>
</dbReference>
<dbReference type="STRING" id="320771.Cflav_PD0698"/>
<protein>
    <submittedName>
        <fullName evidence="1">Uncharacterized protein</fullName>
    </submittedName>
</protein>
<keyword evidence="2" id="KW-1185">Reference proteome</keyword>
<gene>
    <name evidence="1" type="ORF">Cflav_PD0698</name>
</gene>
<comment type="caution">
    <text evidence="1">The sequence shown here is derived from an EMBL/GenBank/DDBJ whole genome shotgun (WGS) entry which is preliminary data.</text>
</comment>
<dbReference type="AlphaFoldDB" id="B9XR50"/>
<name>B9XR50_PEDPL</name>
<accession>B9XR50</accession>
<organism evidence="1 2">
    <name type="scientific">Pedosphaera parvula (strain Ellin514)</name>
    <dbReference type="NCBI Taxonomy" id="320771"/>
    <lineage>
        <taxon>Bacteria</taxon>
        <taxon>Pseudomonadati</taxon>
        <taxon>Verrucomicrobiota</taxon>
        <taxon>Pedosphaerae</taxon>
        <taxon>Pedosphaerales</taxon>
        <taxon>Pedosphaeraceae</taxon>
        <taxon>Pedosphaera</taxon>
    </lineage>
</organism>
<reference evidence="1 2" key="1">
    <citation type="journal article" date="2011" name="J. Bacteriol.">
        <title>Genome sequence of 'Pedosphaera parvula' Ellin514, an aerobic Verrucomicrobial isolate from pasture soil.</title>
        <authorList>
            <person name="Kant R."/>
            <person name="van Passel M.W."/>
            <person name="Sangwan P."/>
            <person name="Palva A."/>
            <person name="Lucas S."/>
            <person name="Copeland A."/>
            <person name="Lapidus A."/>
            <person name="Glavina Del Rio T."/>
            <person name="Dalin E."/>
            <person name="Tice H."/>
            <person name="Bruce D."/>
            <person name="Goodwin L."/>
            <person name="Pitluck S."/>
            <person name="Chertkov O."/>
            <person name="Larimer F.W."/>
            <person name="Land M.L."/>
            <person name="Hauser L."/>
            <person name="Brettin T.S."/>
            <person name="Detter J.C."/>
            <person name="Han S."/>
            <person name="de Vos W.M."/>
            <person name="Janssen P.H."/>
            <person name="Smidt H."/>
        </authorList>
    </citation>
    <scope>NUCLEOTIDE SEQUENCE [LARGE SCALE GENOMIC DNA]</scope>
    <source>
        <strain evidence="1 2">Ellin514</strain>
    </source>
</reference>
<evidence type="ECO:0000313" key="1">
    <source>
        <dbReference type="EMBL" id="EEF57663.1"/>
    </source>
</evidence>
<sequence>MSLRQNGSNKPRTLSFFEDLAKNPQRAGGNSLIFEPLDTATKF</sequence>
<dbReference type="Proteomes" id="UP000003688">
    <property type="component" value="Unassembled WGS sequence"/>
</dbReference>